<accession>A0A8G2EYF1</accession>
<dbReference type="Proteomes" id="UP000198615">
    <property type="component" value="Unassembled WGS sequence"/>
</dbReference>
<dbReference type="GO" id="GO:0003677">
    <property type="term" value="F:DNA binding"/>
    <property type="evidence" value="ECO:0007669"/>
    <property type="project" value="InterPro"/>
</dbReference>
<dbReference type="NCBIfam" id="TIGR00180">
    <property type="entry name" value="parB_part"/>
    <property type="match status" value="1"/>
</dbReference>
<comment type="similarity">
    <text evidence="1">Belongs to the ParB family.</text>
</comment>
<dbReference type="EMBL" id="FNBW01000021">
    <property type="protein sequence ID" value="SDG54066.1"/>
    <property type="molecule type" value="Genomic_DNA"/>
</dbReference>
<dbReference type="InterPro" id="IPR050336">
    <property type="entry name" value="Chromosome_partition/occlusion"/>
</dbReference>
<dbReference type="InterPro" id="IPR036086">
    <property type="entry name" value="ParB/Sulfiredoxin_sf"/>
</dbReference>
<feature type="domain" description="ParB-like N-terminal" evidence="2">
    <location>
        <begin position="31"/>
        <end position="123"/>
    </location>
</feature>
<dbReference type="SMART" id="SM00470">
    <property type="entry name" value="ParB"/>
    <property type="match status" value="1"/>
</dbReference>
<dbReference type="Gene3D" id="3.90.1530.30">
    <property type="match status" value="1"/>
</dbReference>
<comment type="caution">
    <text evidence="3">The sequence shown here is derived from an EMBL/GenBank/DDBJ whole genome shotgun (WGS) entry which is preliminary data.</text>
</comment>
<dbReference type="PANTHER" id="PTHR33375">
    <property type="entry name" value="CHROMOSOME-PARTITIONING PROTEIN PARB-RELATED"/>
    <property type="match status" value="1"/>
</dbReference>
<dbReference type="InterPro" id="IPR004437">
    <property type="entry name" value="ParB/RepB/Spo0J"/>
</dbReference>
<dbReference type="GO" id="GO:0005694">
    <property type="term" value="C:chromosome"/>
    <property type="evidence" value="ECO:0007669"/>
    <property type="project" value="TreeGrafter"/>
</dbReference>
<dbReference type="SUPFAM" id="SSF109709">
    <property type="entry name" value="KorB DNA-binding domain-like"/>
    <property type="match status" value="1"/>
</dbReference>
<keyword evidence="4" id="KW-1185">Reference proteome</keyword>
<dbReference type="AlphaFoldDB" id="A0A8G2EYF1"/>
<dbReference type="PANTHER" id="PTHR33375:SF1">
    <property type="entry name" value="CHROMOSOME-PARTITIONING PROTEIN PARB-RELATED"/>
    <property type="match status" value="1"/>
</dbReference>
<protein>
    <submittedName>
        <fullName evidence="3">Chromosome partitioning protein, ParB family</fullName>
    </submittedName>
</protein>
<evidence type="ECO:0000313" key="4">
    <source>
        <dbReference type="Proteomes" id="UP000198615"/>
    </source>
</evidence>
<organism evidence="3 4">
    <name type="scientific">Thalassobaculum litoreum DSM 18839</name>
    <dbReference type="NCBI Taxonomy" id="1123362"/>
    <lineage>
        <taxon>Bacteria</taxon>
        <taxon>Pseudomonadati</taxon>
        <taxon>Pseudomonadota</taxon>
        <taxon>Alphaproteobacteria</taxon>
        <taxon>Rhodospirillales</taxon>
        <taxon>Thalassobaculaceae</taxon>
        <taxon>Thalassobaculum</taxon>
    </lineage>
</organism>
<dbReference type="CDD" id="cd16405">
    <property type="entry name" value="RepB_like_N"/>
    <property type="match status" value="1"/>
</dbReference>
<gene>
    <name evidence="3" type="ORF">SAMN05660686_04771</name>
</gene>
<dbReference type="SUPFAM" id="SSF110849">
    <property type="entry name" value="ParB/Sulfiredoxin"/>
    <property type="match status" value="1"/>
</dbReference>
<evidence type="ECO:0000259" key="2">
    <source>
        <dbReference type="SMART" id="SM00470"/>
    </source>
</evidence>
<dbReference type="InterPro" id="IPR003115">
    <property type="entry name" value="ParB_N"/>
</dbReference>
<dbReference type="InterPro" id="IPR037972">
    <property type="entry name" value="RepB_N"/>
</dbReference>
<dbReference type="GO" id="GO:0007059">
    <property type="term" value="P:chromosome segregation"/>
    <property type="evidence" value="ECO:0007669"/>
    <property type="project" value="TreeGrafter"/>
</dbReference>
<proteinExistence type="inferred from homology"/>
<dbReference type="Pfam" id="PF02195">
    <property type="entry name" value="ParB_N"/>
    <property type="match status" value="1"/>
</dbReference>
<evidence type="ECO:0000313" key="3">
    <source>
        <dbReference type="EMBL" id="SDG54066.1"/>
    </source>
</evidence>
<name>A0A8G2EYF1_9PROT</name>
<reference evidence="3 4" key="1">
    <citation type="submission" date="2016-10" db="EMBL/GenBank/DDBJ databases">
        <authorList>
            <person name="Varghese N."/>
            <person name="Submissions S."/>
        </authorList>
    </citation>
    <scope>NUCLEOTIDE SEQUENCE [LARGE SCALE GENOMIC DNA]</scope>
    <source>
        <strain evidence="3 4">DSM 18839</strain>
    </source>
</reference>
<sequence>MFTSSVKSIAAENETLRAERDKAVLSGSMLLELDPAAIEDGLVSDRLEVRGDDQEFEDLKASIASRGQDQPITVRPRRGEEGYELIAGRRRLRVCRELGRTILARVQDLDDHDALAAMWSENNLRLNPTPLELGVWMIAVKERFGLANTDLLKVTGFSKGYVSELQKIGVGFPVEIRAILADPRKVSKAAALQIVDAWADRPSRKAIEGILDRAAGLSDTGKQVAAILKAGAGQGAPKPEREKVEIVDSGGARRAVVTRTESSWTIKLDQPLSADQAGRIEEILRGG</sequence>
<evidence type="ECO:0000256" key="1">
    <source>
        <dbReference type="ARBA" id="ARBA00006295"/>
    </source>
</evidence>